<dbReference type="AlphaFoldDB" id="A0A816E3U2"/>
<proteinExistence type="predicted"/>
<sequence length="78" mass="8818">MYDSSRKKNTAHPLNYVHLTNSRKTVNDLETQLMNIDMTVGLFLDEILAIVDESPDLLATLSSTLLDDVGKQMTNLMY</sequence>
<evidence type="ECO:0000313" key="1">
    <source>
        <dbReference type="EMBL" id="CAF1641806.1"/>
    </source>
</evidence>
<name>A0A816E3U2_9BILA</name>
<organism evidence="1 3">
    <name type="scientific">Didymodactylos carnosus</name>
    <dbReference type="NCBI Taxonomy" id="1234261"/>
    <lineage>
        <taxon>Eukaryota</taxon>
        <taxon>Metazoa</taxon>
        <taxon>Spiralia</taxon>
        <taxon>Gnathifera</taxon>
        <taxon>Rotifera</taxon>
        <taxon>Eurotatoria</taxon>
        <taxon>Bdelloidea</taxon>
        <taxon>Philodinida</taxon>
        <taxon>Philodinidae</taxon>
        <taxon>Didymodactylos</taxon>
    </lineage>
</organism>
<dbReference type="EMBL" id="CAJNOQ010047618">
    <property type="protein sequence ID" value="CAF1641806.1"/>
    <property type="molecule type" value="Genomic_DNA"/>
</dbReference>
<reference evidence="1" key="1">
    <citation type="submission" date="2021-02" db="EMBL/GenBank/DDBJ databases">
        <authorList>
            <person name="Nowell W R."/>
        </authorList>
    </citation>
    <scope>NUCLEOTIDE SEQUENCE</scope>
</reference>
<dbReference type="Proteomes" id="UP000681722">
    <property type="component" value="Unassembled WGS sequence"/>
</dbReference>
<protein>
    <submittedName>
        <fullName evidence="1">Uncharacterized protein</fullName>
    </submittedName>
</protein>
<dbReference type="EMBL" id="CAJOBC010116621">
    <property type="protein sequence ID" value="CAF4554608.1"/>
    <property type="molecule type" value="Genomic_DNA"/>
</dbReference>
<dbReference type="Proteomes" id="UP000663829">
    <property type="component" value="Unassembled WGS sequence"/>
</dbReference>
<comment type="caution">
    <text evidence="1">The sequence shown here is derived from an EMBL/GenBank/DDBJ whole genome shotgun (WGS) entry which is preliminary data.</text>
</comment>
<evidence type="ECO:0000313" key="3">
    <source>
        <dbReference type="Proteomes" id="UP000663829"/>
    </source>
</evidence>
<keyword evidence="3" id="KW-1185">Reference proteome</keyword>
<evidence type="ECO:0000313" key="2">
    <source>
        <dbReference type="EMBL" id="CAF4554608.1"/>
    </source>
</evidence>
<gene>
    <name evidence="1" type="ORF">GPM918_LOCUS44986</name>
    <name evidence="2" type="ORF">SRO942_LOCUS47135</name>
</gene>
<accession>A0A816E3U2</accession>